<proteinExistence type="predicted"/>
<organism evidence="1 2">
    <name type="scientific">Mycena alexandri</name>
    <dbReference type="NCBI Taxonomy" id="1745969"/>
    <lineage>
        <taxon>Eukaryota</taxon>
        <taxon>Fungi</taxon>
        <taxon>Dikarya</taxon>
        <taxon>Basidiomycota</taxon>
        <taxon>Agaricomycotina</taxon>
        <taxon>Agaricomycetes</taxon>
        <taxon>Agaricomycetidae</taxon>
        <taxon>Agaricales</taxon>
        <taxon>Marasmiineae</taxon>
        <taxon>Mycenaceae</taxon>
        <taxon>Mycena</taxon>
    </lineage>
</organism>
<comment type="caution">
    <text evidence="1">The sequence shown here is derived from an EMBL/GenBank/DDBJ whole genome shotgun (WGS) entry which is preliminary data.</text>
</comment>
<sequence length="101" mass="11369">MGLSPQGPCCAWHSHGVHICRRMRGCFQQCRFQSGIWSGCLHQPRFDSPDSWSHMMDSARCIARLAGRNNPGSLQYGDGNDPRVWGAVPHSRNMRGHHLLT</sequence>
<dbReference type="Proteomes" id="UP001218188">
    <property type="component" value="Unassembled WGS sequence"/>
</dbReference>
<dbReference type="EMBL" id="JARJCM010000199">
    <property type="protein sequence ID" value="KAJ7022943.1"/>
    <property type="molecule type" value="Genomic_DNA"/>
</dbReference>
<name>A0AAD6WQ41_9AGAR</name>
<reference evidence="1" key="1">
    <citation type="submission" date="2023-03" db="EMBL/GenBank/DDBJ databases">
        <title>Massive genome expansion in bonnet fungi (Mycena s.s.) driven by repeated elements and novel gene families across ecological guilds.</title>
        <authorList>
            <consortium name="Lawrence Berkeley National Laboratory"/>
            <person name="Harder C.B."/>
            <person name="Miyauchi S."/>
            <person name="Viragh M."/>
            <person name="Kuo A."/>
            <person name="Thoen E."/>
            <person name="Andreopoulos B."/>
            <person name="Lu D."/>
            <person name="Skrede I."/>
            <person name="Drula E."/>
            <person name="Henrissat B."/>
            <person name="Morin E."/>
            <person name="Kohler A."/>
            <person name="Barry K."/>
            <person name="LaButti K."/>
            <person name="Morin E."/>
            <person name="Salamov A."/>
            <person name="Lipzen A."/>
            <person name="Mereny Z."/>
            <person name="Hegedus B."/>
            <person name="Baldrian P."/>
            <person name="Stursova M."/>
            <person name="Weitz H."/>
            <person name="Taylor A."/>
            <person name="Grigoriev I.V."/>
            <person name="Nagy L.G."/>
            <person name="Martin F."/>
            <person name="Kauserud H."/>
        </authorList>
    </citation>
    <scope>NUCLEOTIDE SEQUENCE</scope>
    <source>
        <strain evidence="1">CBHHK200</strain>
    </source>
</reference>
<evidence type="ECO:0000313" key="2">
    <source>
        <dbReference type="Proteomes" id="UP001218188"/>
    </source>
</evidence>
<keyword evidence="2" id="KW-1185">Reference proteome</keyword>
<gene>
    <name evidence="1" type="ORF">C8F04DRAFT_1402059</name>
</gene>
<evidence type="ECO:0000313" key="1">
    <source>
        <dbReference type="EMBL" id="KAJ7022943.1"/>
    </source>
</evidence>
<accession>A0AAD6WQ41</accession>
<protein>
    <submittedName>
        <fullName evidence="1">Uncharacterized protein</fullName>
    </submittedName>
</protein>
<dbReference type="AlphaFoldDB" id="A0AAD6WQ41"/>